<evidence type="ECO:0000256" key="4">
    <source>
        <dbReference type="ARBA" id="ARBA00022989"/>
    </source>
</evidence>
<gene>
    <name evidence="8" type="ORF">ACFOW6_10510</name>
</gene>
<dbReference type="PANTHER" id="PTHR12677">
    <property type="entry name" value="GOLGI APPARATUS MEMBRANE PROTEIN TVP38-RELATED"/>
    <property type="match status" value="1"/>
</dbReference>
<keyword evidence="2 6" id="KW-1003">Cell membrane</keyword>
<dbReference type="Proteomes" id="UP001595799">
    <property type="component" value="Unassembled WGS sequence"/>
</dbReference>
<reference evidence="9" key="1">
    <citation type="journal article" date="2019" name="Int. J. Syst. Evol. Microbiol.">
        <title>The Global Catalogue of Microorganisms (GCM) 10K type strain sequencing project: providing services to taxonomists for standard genome sequencing and annotation.</title>
        <authorList>
            <consortium name="The Broad Institute Genomics Platform"/>
            <consortium name="The Broad Institute Genome Sequencing Center for Infectious Disease"/>
            <person name="Wu L."/>
            <person name="Ma J."/>
        </authorList>
    </citation>
    <scope>NUCLEOTIDE SEQUENCE [LARGE SCALE GENOMIC DNA]</scope>
    <source>
        <strain evidence="9">CECT 8472</strain>
    </source>
</reference>
<feature type="transmembrane region" description="Helical" evidence="6">
    <location>
        <begin position="228"/>
        <end position="245"/>
    </location>
</feature>
<feature type="domain" description="VTT" evidence="7">
    <location>
        <begin position="92"/>
        <end position="206"/>
    </location>
</feature>
<feature type="transmembrane region" description="Helical" evidence="6">
    <location>
        <begin position="154"/>
        <end position="174"/>
    </location>
</feature>
<dbReference type="RefSeq" id="WP_382422317.1">
    <property type="nucleotide sequence ID" value="NZ_JBHSCW010000004.1"/>
</dbReference>
<comment type="similarity">
    <text evidence="6">Belongs to the TVP38/TMEM64 family.</text>
</comment>
<dbReference type="InterPro" id="IPR032816">
    <property type="entry name" value="VTT_dom"/>
</dbReference>
<sequence length="260" mass="28121">MSHKPSQPLSDSDAHRSRSARSRLLRSLPLVLLLAAGAVLWFGLGLGDYVSFTLLQEHHRRLEDFVEAYYLSALFGFMLIYALNVAFSLPVGTLLTLTGGFLFGILPATLAAVVAATLGATAVYLAARTALGDVLKRRSGSSLERLRRGFREDAFNYLLTLRLIPLFPFWLVNLAPAFAGVRLGTFFWATLLGILPGTLVYASAGNGLGRILEAGGKPDLGLVFQPEVLGPLLGLALLSLLPVIYRRWKGRRDGPDGSPS</sequence>
<comment type="subcellular location">
    <subcellularLocation>
        <location evidence="1 6">Cell membrane</location>
        <topology evidence="1 6">Multi-pass membrane protein</topology>
    </subcellularLocation>
</comment>
<name>A0ABV8ULK6_9PROT</name>
<organism evidence="8 9">
    <name type="scientific">Fodinicurvata halophila</name>
    <dbReference type="NCBI Taxonomy" id="1419723"/>
    <lineage>
        <taxon>Bacteria</taxon>
        <taxon>Pseudomonadati</taxon>
        <taxon>Pseudomonadota</taxon>
        <taxon>Alphaproteobacteria</taxon>
        <taxon>Rhodospirillales</taxon>
        <taxon>Rhodovibrionaceae</taxon>
        <taxon>Fodinicurvata</taxon>
    </lineage>
</organism>
<evidence type="ECO:0000256" key="1">
    <source>
        <dbReference type="ARBA" id="ARBA00004651"/>
    </source>
</evidence>
<evidence type="ECO:0000313" key="9">
    <source>
        <dbReference type="Proteomes" id="UP001595799"/>
    </source>
</evidence>
<evidence type="ECO:0000256" key="2">
    <source>
        <dbReference type="ARBA" id="ARBA00022475"/>
    </source>
</evidence>
<feature type="transmembrane region" description="Helical" evidence="6">
    <location>
        <begin position="68"/>
        <end position="89"/>
    </location>
</feature>
<keyword evidence="3 6" id="KW-0812">Transmembrane</keyword>
<evidence type="ECO:0000256" key="3">
    <source>
        <dbReference type="ARBA" id="ARBA00022692"/>
    </source>
</evidence>
<dbReference type="Pfam" id="PF09335">
    <property type="entry name" value="VTT_dom"/>
    <property type="match status" value="1"/>
</dbReference>
<keyword evidence="5 6" id="KW-0472">Membrane</keyword>
<evidence type="ECO:0000313" key="8">
    <source>
        <dbReference type="EMBL" id="MFC4351974.1"/>
    </source>
</evidence>
<dbReference type="PANTHER" id="PTHR12677:SF59">
    <property type="entry name" value="GOLGI APPARATUS MEMBRANE PROTEIN TVP38-RELATED"/>
    <property type="match status" value="1"/>
</dbReference>
<proteinExistence type="inferred from homology"/>
<keyword evidence="4 6" id="KW-1133">Transmembrane helix</keyword>
<dbReference type="EMBL" id="JBHSCW010000004">
    <property type="protein sequence ID" value="MFC4351974.1"/>
    <property type="molecule type" value="Genomic_DNA"/>
</dbReference>
<feature type="transmembrane region" description="Helical" evidence="6">
    <location>
        <begin position="186"/>
        <end position="208"/>
    </location>
</feature>
<evidence type="ECO:0000256" key="6">
    <source>
        <dbReference type="RuleBase" id="RU366058"/>
    </source>
</evidence>
<accession>A0ABV8ULK6</accession>
<comment type="caution">
    <text evidence="8">The sequence shown here is derived from an EMBL/GenBank/DDBJ whole genome shotgun (WGS) entry which is preliminary data.</text>
</comment>
<evidence type="ECO:0000256" key="5">
    <source>
        <dbReference type="ARBA" id="ARBA00023136"/>
    </source>
</evidence>
<protein>
    <recommendedName>
        <fullName evidence="6">TVP38/TMEM64 family membrane protein</fullName>
    </recommendedName>
</protein>
<dbReference type="InterPro" id="IPR015414">
    <property type="entry name" value="TMEM64"/>
</dbReference>
<feature type="transmembrane region" description="Helical" evidence="6">
    <location>
        <begin position="24"/>
        <end position="44"/>
    </location>
</feature>
<keyword evidence="9" id="KW-1185">Reference proteome</keyword>
<evidence type="ECO:0000259" key="7">
    <source>
        <dbReference type="Pfam" id="PF09335"/>
    </source>
</evidence>
<feature type="transmembrane region" description="Helical" evidence="6">
    <location>
        <begin position="101"/>
        <end position="127"/>
    </location>
</feature>